<evidence type="ECO:0000256" key="1">
    <source>
        <dbReference type="SAM" id="SignalP"/>
    </source>
</evidence>
<keyword evidence="3" id="KW-0378">Hydrolase</keyword>
<gene>
    <name evidence="3" type="primary">orf389</name>
</gene>
<dbReference type="Pfam" id="PF00961">
    <property type="entry name" value="LAGLIDADG_1"/>
    <property type="match status" value="1"/>
</dbReference>
<feature type="chain" id="PRO_5026679914" evidence="1">
    <location>
        <begin position="18"/>
        <end position="389"/>
    </location>
</feature>
<dbReference type="InterPro" id="IPR051289">
    <property type="entry name" value="LAGLIDADG_Endonuclease"/>
</dbReference>
<protein>
    <submittedName>
        <fullName evidence="3">LAGLIDADG endonuclease</fullName>
    </submittedName>
</protein>
<evidence type="ECO:0000313" key="3">
    <source>
        <dbReference type="EMBL" id="QKN19305.1"/>
    </source>
</evidence>
<geneLocation type="mitochondrion" evidence="3"/>
<keyword evidence="3" id="KW-0496">Mitochondrion</keyword>
<name>A0A6M9TTD5_9CHLO</name>
<dbReference type="GO" id="GO:0005739">
    <property type="term" value="C:mitochondrion"/>
    <property type="evidence" value="ECO:0007669"/>
    <property type="project" value="UniProtKB-ARBA"/>
</dbReference>
<keyword evidence="3" id="KW-0255">Endonuclease</keyword>
<dbReference type="AlphaFoldDB" id="A0A6M9TTD5"/>
<organism evidence="3">
    <name type="scientific">Eudorina elegans</name>
    <dbReference type="NCBI Taxonomy" id="47282"/>
    <lineage>
        <taxon>Eukaryota</taxon>
        <taxon>Viridiplantae</taxon>
        <taxon>Chlorophyta</taxon>
        <taxon>core chlorophytes</taxon>
        <taxon>Chlorophyceae</taxon>
        <taxon>CS clade</taxon>
        <taxon>Chlamydomonadales</taxon>
        <taxon>Volvocaceae</taxon>
        <taxon>Eudorina</taxon>
    </lineage>
</organism>
<feature type="signal peptide" evidence="1">
    <location>
        <begin position="1"/>
        <end position="17"/>
    </location>
</feature>
<dbReference type="Gene3D" id="3.10.28.10">
    <property type="entry name" value="Homing endonucleases"/>
    <property type="match status" value="2"/>
</dbReference>
<dbReference type="PANTHER" id="PTHR36181">
    <property type="entry name" value="INTRON-ENCODED ENDONUCLEASE AI3-RELATED"/>
    <property type="match status" value="1"/>
</dbReference>
<keyword evidence="1" id="KW-0732">Signal</keyword>
<sequence>MICAMGAISLLGFIVWAHLGLLIRENQVIKFCCMLESLYTTNYIEFFYVKMFVEYISLNLISDQSAGNYICFYVLLTRCKKHLNFSYVGACGTVRSSETIRKISVSKFYPNWFIDWFVGFVEGDGSFSCDKSAKRLFFKIRQKDVKILYRIKNYFKFGSVTVDADGYYSYTVYAKNEILVLLYILNGKLVLAHTNERFVNEWLNNFNEWFATSNPILYKGSASFLGMQNAWLCGFTDADGSFGFTISADKKRKHGCRVRVYWYIDLASSKINGGSRNRNTVEATFIDQSCNKHELEAMSIFLGFGYIEKKYLTETSFSPPTSNQGYRLITKSLKDCQSLLDYFELFPPQTTNKKVRFIRWKRVIKWCLDRVWVQRLPKIRHLIKLNQDI</sequence>
<dbReference type="InterPro" id="IPR004860">
    <property type="entry name" value="LAGLIDADG_dom"/>
</dbReference>
<dbReference type="EMBL" id="MH161346">
    <property type="protein sequence ID" value="QKN19305.1"/>
    <property type="molecule type" value="Genomic_DNA"/>
</dbReference>
<feature type="domain" description="Homing endonuclease LAGLIDADG" evidence="2">
    <location>
        <begin position="118"/>
        <end position="189"/>
    </location>
</feature>
<proteinExistence type="predicted"/>
<accession>A0A6M9TTD5</accession>
<dbReference type="PANTHER" id="PTHR36181:SF3">
    <property type="entry name" value="INTRON-ENCODED DNA ENDONUCLEASE AI5 BETA"/>
    <property type="match status" value="1"/>
</dbReference>
<dbReference type="InterPro" id="IPR027434">
    <property type="entry name" value="Homing_endonucl"/>
</dbReference>
<reference evidence="3" key="1">
    <citation type="journal article" date="2020" name="Genes (Basel)">
        <title>Phylogenetic Analysis and Substitution Rate Estimation of Colonial Volvocine Algae Based on Mitochondrial Genomes.</title>
        <authorList>
            <person name="Hu Y."/>
            <person name="Xing W."/>
            <person name="Hu Z."/>
            <person name="Liu G."/>
        </authorList>
    </citation>
    <scope>NUCLEOTIDE SEQUENCE</scope>
</reference>
<keyword evidence="3" id="KW-0540">Nuclease</keyword>
<dbReference type="GO" id="GO:0004519">
    <property type="term" value="F:endonuclease activity"/>
    <property type="evidence" value="ECO:0007669"/>
    <property type="project" value="UniProtKB-KW"/>
</dbReference>
<evidence type="ECO:0000259" key="2">
    <source>
        <dbReference type="Pfam" id="PF00961"/>
    </source>
</evidence>
<dbReference type="SUPFAM" id="SSF55608">
    <property type="entry name" value="Homing endonucleases"/>
    <property type="match status" value="2"/>
</dbReference>